<name>A0A0S4J4F2_BODSA</name>
<evidence type="ECO:0000313" key="4">
    <source>
        <dbReference type="Proteomes" id="UP000051952"/>
    </source>
</evidence>
<feature type="transmembrane region" description="Helical" evidence="1">
    <location>
        <begin position="210"/>
        <end position="230"/>
    </location>
</feature>
<keyword evidence="1" id="KW-0812">Transmembrane</keyword>
<dbReference type="EMBL" id="CYKH01001041">
    <property type="protein sequence ID" value="CUG79676.1"/>
    <property type="molecule type" value="Genomic_DNA"/>
</dbReference>
<gene>
    <name evidence="3" type="ORF">BSAL_86190</name>
</gene>
<feature type="chain" id="PRO_5006622016" evidence="2">
    <location>
        <begin position="29"/>
        <end position="397"/>
    </location>
</feature>
<feature type="transmembrane region" description="Helical" evidence="1">
    <location>
        <begin position="236"/>
        <end position="257"/>
    </location>
</feature>
<evidence type="ECO:0000256" key="1">
    <source>
        <dbReference type="SAM" id="Phobius"/>
    </source>
</evidence>
<reference evidence="4" key="1">
    <citation type="submission" date="2015-09" db="EMBL/GenBank/DDBJ databases">
        <authorList>
            <consortium name="Pathogen Informatics"/>
        </authorList>
    </citation>
    <scope>NUCLEOTIDE SEQUENCE [LARGE SCALE GENOMIC DNA]</scope>
    <source>
        <strain evidence="4">Lake Konstanz</strain>
    </source>
</reference>
<accession>A0A0S4J4F2</accession>
<evidence type="ECO:0000313" key="3">
    <source>
        <dbReference type="EMBL" id="CUG79676.1"/>
    </source>
</evidence>
<feature type="transmembrane region" description="Helical" evidence="1">
    <location>
        <begin position="269"/>
        <end position="291"/>
    </location>
</feature>
<protein>
    <submittedName>
        <fullName evidence="3">Membrane-associated protein, putative</fullName>
    </submittedName>
</protein>
<sequence length="397" mass="42610">MVVARSAIVSNLCLVVTAMCCLVGVAAAWSCVLDRGTTTIRESMLMLSMPSSLLPVWIAVVSSSTSAAVLLLGRVHLSPCVGGDVVLAVVFGVGVAIAPAAALLYLWMATPHHWQPIDVSGTATSIKKNTSRKSVALRFAANTRLQSVLRRRWKWRSSERTTMQSAWVVLLEYRCLWYPCLDASLLMCDAMLSIVGGLDSTDVHLCRGSTAAVVALLGMQAIVVVVSRPFTTLFSTVHAVSTLTCTCLSTFAQLLFLVLSSSTDGSSMWLLTASAACNLIVVGISALKMILDLFELVAAMGRRLQDSKNGRVHSTAHQLATVQESQNDVGFLEQLLVEPLTSTETLSAEELDDSVTHFEVIQSAFWDKAGNAKTSMSGDGLLLDYDDGARGHRKPAE</sequence>
<feature type="signal peptide" evidence="2">
    <location>
        <begin position="1"/>
        <end position="28"/>
    </location>
</feature>
<dbReference type="Proteomes" id="UP000051952">
    <property type="component" value="Unassembled WGS sequence"/>
</dbReference>
<feature type="transmembrane region" description="Helical" evidence="1">
    <location>
        <begin position="85"/>
        <end position="108"/>
    </location>
</feature>
<dbReference type="VEuPathDB" id="TriTrypDB:BSAL_86190"/>
<feature type="transmembrane region" description="Helical" evidence="1">
    <location>
        <begin position="52"/>
        <end position="73"/>
    </location>
</feature>
<keyword evidence="1" id="KW-1133">Transmembrane helix</keyword>
<dbReference type="AlphaFoldDB" id="A0A0S4J4F2"/>
<proteinExistence type="predicted"/>
<keyword evidence="2" id="KW-0732">Signal</keyword>
<keyword evidence="1" id="KW-0472">Membrane</keyword>
<organism evidence="3 4">
    <name type="scientific">Bodo saltans</name>
    <name type="common">Flagellated protozoan</name>
    <dbReference type="NCBI Taxonomy" id="75058"/>
    <lineage>
        <taxon>Eukaryota</taxon>
        <taxon>Discoba</taxon>
        <taxon>Euglenozoa</taxon>
        <taxon>Kinetoplastea</taxon>
        <taxon>Metakinetoplastina</taxon>
        <taxon>Eubodonida</taxon>
        <taxon>Bodonidae</taxon>
        <taxon>Bodo</taxon>
    </lineage>
</organism>
<evidence type="ECO:0000256" key="2">
    <source>
        <dbReference type="SAM" id="SignalP"/>
    </source>
</evidence>
<keyword evidence="4" id="KW-1185">Reference proteome</keyword>